<dbReference type="AlphaFoldDB" id="A0AAD8Q289"/>
<accession>A0AAD8Q289</accession>
<dbReference type="EMBL" id="JAHLJV010000019">
    <property type="protein sequence ID" value="KAK1594526.1"/>
    <property type="molecule type" value="Genomic_DNA"/>
</dbReference>
<proteinExistence type="predicted"/>
<dbReference type="Proteomes" id="UP001230504">
    <property type="component" value="Unassembled WGS sequence"/>
</dbReference>
<keyword evidence="2" id="KW-1185">Reference proteome</keyword>
<evidence type="ECO:0000313" key="2">
    <source>
        <dbReference type="Proteomes" id="UP001230504"/>
    </source>
</evidence>
<name>A0AAD8Q289_9PEZI</name>
<dbReference type="RefSeq" id="XP_060415688.1">
    <property type="nucleotide sequence ID" value="XM_060550860.1"/>
</dbReference>
<dbReference type="GeneID" id="85435100"/>
<sequence>MRQVCEQRGIPTSIPTCIQPSPTAHSPTQPRYLSSQRTCLMLYKIQPITESTLCSWSGSPGHLFFLPLLDHNDRGTVHVASPRHSSRRVLAPCTKGQRLGCSGPCVVCDVHHYRIPCMLPIYQGSRFVKTLCLWQKIISFACLFRAQIATDTLGQTARDLPRLL</sequence>
<gene>
    <name evidence="1" type="ORF">LY79DRAFT_131476</name>
</gene>
<organism evidence="1 2">
    <name type="scientific">Colletotrichum navitas</name>
    <dbReference type="NCBI Taxonomy" id="681940"/>
    <lineage>
        <taxon>Eukaryota</taxon>
        <taxon>Fungi</taxon>
        <taxon>Dikarya</taxon>
        <taxon>Ascomycota</taxon>
        <taxon>Pezizomycotina</taxon>
        <taxon>Sordariomycetes</taxon>
        <taxon>Hypocreomycetidae</taxon>
        <taxon>Glomerellales</taxon>
        <taxon>Glomerellaceae</taxon>
        <taxon>Colletotrichum</taxon>
        <taxon>Colletotrichum graminicola species complex</taxon>
    </lineage>
</organism>
<reference evidence="1" key="1">
    <citation type="submission" date="2021-06" db="EMBL/GenBank/DDBJ databases">
        <title>Comparative genomics, transcriptomics and evolutionary studies reveal genomic signatures of adaptation to plant cell wall in hemibiotrophic fungi.</title>
        <authorList>
            <consortium name="DOE Joint Genome Institute"/>
            <person name="Baroncelli R."/>
            <person name="Diaz J.F."/>
            <person name="Benocci T."/>
            <person name="Peng M."/>
            <person name="Battaglia E."/>
            <person name="Haridas S."/>
            <person name="Andreopoulos W."/>
            <person name="Labutti K."/>
            <person name="Pangilinan J."/>
            <person name="Floch G.L."/>
            <person name="Makela M.R."/>
            <person name="Henrissat B."/>
            <person name="Grigoriev I.V."/>
            <person name="Crouch J.A."/>
            <person name="De Vries R.P."/>
            <person name="Sukno S.A."/>
            <person name="Thon M.R."/>
        </authorList>
    </citation>
    <scope>NUCLEOTIDE SEQUENCE</scope>
    <source>
        <strain evidence="1">CBS 125086</strain>
    </source>
</reference>
<comment type="caution">
    <text evidence="1">The sequence shown here is derived from an EMBL/GenBank/DDBJ whole genome shotgun (WGS) entry which is preliminary data.</text>
</comment>
<evidence type="ECO:0000313" key="1">
    <source>
        <dbReference type="EMBL" id="KAK1594526.1"/>
    </source>
</evidence>
<protein>
    <submittedName>
        <fullName evidence="1">Uncharacterized protein</fullName>
    </submittedName>
</protein>